<dbReference type="InterPro" id="IPR016187">
    <property type="entry name" value="CTDL_fold"/>
</dbReference>
<dbReference type="AlphaFoldDB" id="A0A7E4VFS5"/>
<name>A0A7E4VFS5_PANRE</name>
<evidence type="ECO:0000256" key="1">
    <source>
        <dbReference type="SAM" id="SignalP"/>
    </source>
</evidence>
<dbReference type="WBParaSite" id="Pan_g20571.t1">
    <property type="protein sequence ID" value="Pan_g20571.t1"/>
    <property type="gene ID" value="Pan_g20571"/>
</dbReference>
<sequence>MALIGLFVLFLLFRNGATFPTLCNNQKFDDHRYLYGQVSVSCSVFRNGTCLIVSPEKVDISIAQMECTYKYGGQLVVPKNMKEIKTIIKKLHYHHSVPADYAESKFFLGLIGNTDYDDLRVNASMYSNTLEKKFWDSVMMSTTDDRIKPSEYPFANGHMQHLFQVKGKANQPPVGTCVDKMIVLNPNTAEFEVVDGKEKHYYLCETPRWPKYKCPEGYLLDRSQPMCYKAYSGKWNFKQARIKCRQDKSVIAASRHVKLVDHVYEVFLTYLLNEDTSIPIGQFHTGILNNGAYTFCDDGASSCIYGCANMQQNGFAFHYVTKTGVRDDPYQKDSFCRSGNNGNEILDSELGVICSVRPDQTE</sequence>
<reference evidence="3" key="2">
    <citation type="submission" date="2020-10" db="UniProtKB">
        <authorList>
            <consortium name="WormBaseParasite"/>
        </authorList>
    </citation>
    <scope>IDENTIFICATION</scope>
</reference>
<keyword evidence="1" id="KW-0732">Signal</keyword>
<proteinExistence type="predicted"/>
<protein>
    <submittedName>
        <fullName evidence="3">C-type lectin domain-containing protein</fullName>
    </submittedName>
</protein>
<evidence type="ECO:0000313" key="2">
    <source>
        <dbReference type="Proteomes" id="UP000492821"/>
    </source>
</evidence>
<feature type="chain" id="PRO_5029004158" evidence="1">
    <location>
        <begin position="19"/>
        <end position="362"/>
    </location>
</feature>
<reference evidence="2" key="1">
    <citation type="journal article" date="2013" name="Genetics">
        <title>The draft genome and transcriptome of Panagrellus redivivus are shaped by the harsh demands of a free-living lifestyle.</title>
        <authorList>
            <person name="Srinivasan J."/>
            <person name="Dillman A.R."/>
            <person name="Macchietto M.G."/>
            <person name="Heikkinen L."/>
            <person name="Lakso M."/>
            <person name="Fracchia K.M."/>
            <person name="Antoshechkin I."/>
            <person name="Mortazavi A."/>
            <person name="Wong G."/>
            <person name="Sternberg P.W."/>
        </authorList>
    </citation>
    <scope>NUCLEOTIDE SEQUENCE [LARGE SCALE GENOMIC DNA]</scope>
    <source>
        <strain evidence="2">MT8872</strain>
    </source>
</reference>
<dbReference type="InterPro" id="IPR016186">
    <property type="entry name" value="C-type_lectin-like/link_sf"/>
</dbReference>
<feature type="signal peptide" evidence="1">
    <location>
        <begin position="1"/>
        <end position="18"/>
    </location>
</feature>
<accession>A0A7E4VFS5</accession>
<dbReference type="Proteomes" id="UP000492821">
    <property type="component" value="Unassembled WGS sequence"/>
</dbReference>
<dbReference type="SUPFAM" id="SSF56436">
    <property type="entry name" value="C-type lectin-like"/>
    <property type="match status" value="2"/>
</dbReference>
<dbReference type="Gene3D" id="3.10.100.10">
    <property type="entry name" value="Mannose-Binding Protein A, subunit A"/>
    <property type="match status" value="1"/>
</dbReference>
<organism evidence="2 3">
    <name type="scientific">Panagrellus redivivus</name>
    <name type="common">Microworm</name>
    <dbReference type="NCBI Taxonomy" id="6233"/>
    <lineage>
        <taxon>Eukaryota</taxon>
        <taxon>Metazoa</taxon>
        <taxon>Ecdysozoa</taxon>
        <taxon>Nematoda</taxon>
        <taxon>Chromadorea</taxon>
        <taxon>Rhabditida</taxon>
        <taxon>Tylenchina</taxon>
        <taxon>Panagrolaimomorpha</taxon>
        <taxon>Panagrolaimoidea</taxon>
        <taxon>Panagrolaimidae</taxon>
        <taxon>Panagrellus</taxon>
    </lineage>
</organism>
<evidence type="ECO:0000313" key="3">
    <source>
        <dbReference type="WBParaSite" id="Pan_g20571.t1"/>
    </source>
</evidence>
<keyword evidence="2" id="KW-1185">Reference proteome</keyword>